<evidence type="ECO:0000313" key="13">
    <source>
        <dbReference type="Proteomes" id="UP001210925"/>
    </source>
</evidence>
<keyword evidence="3" id="KW-0813">Transport</keyword>
<dbReference type="Pfam" id="PF01490">
    <property type="entry name" value="Aa_trans"/>
    <property type="match status" value="1"/>
</dbReference>
<dbReference type="GO" id="GO:0000329">
    <property type="term" value="C:fungal-type vacuole membrane"/>
    <property type="evidence" value="ECO:0007669"/>
    <property type="project" value="TreeGrafter"/>
</dbReference>
<evidence type="ECO:0000256" key="5">
    <source>
        <dbReference type="ARBA" id="ARBA00022692"/>
    </source>
</evidence>
<feature type="transmembrane region" description="Helical" evidence="10">
    <location>
        <begin position="131"/>
        <end position="150"/>
    </location>
</feature>
<keyword evidence="7 10" id="KW-1133">Transmembrane helix</keyword>
<dbReference type="Proteomes" id="UP001210925">
    <property type="component" value="Unassembled WGS sequence"/>
</dbReference>
<reference evidence="12" key="1">
    <citation type="submission" date="2020-05" db="EMBL/GenBank/DDBJ databases">
        <title>Phylogenomic resolution of chytrid fungi.</title>
        <authorList>
            <person name="Stajich J.E."/>
            <person name="Amses K."/>
            <person name="Simmons R."/>
            <person name="Seto K."/>
            <person name="Myers J."/>
            <person name="Bonds A."/>
            <person name="Quandt C.A."/>
            <person name="Barry K."/>
            <person name="Liu P."/>
            <person name="Grigoriev I."/>
            <person name="Longcore J.E."/>
            <person name="James T.Y."/>
        </authorList>
    </citation>
    <scope>NUCLEOTIDE SEQUENCE</scope>
    <source>
        <strain evidence="12">PLAUS21</strain>
    </source>
</reference>
<keyword evidence="6" id="KW-0029">Amino-acid transport</keyword>
<evidence type="ECO:0000256" key="9">
    <source>
        <dbReference type="SAM" id="MobiDB-lite"/>
    </source>
</evidence>
<dbReference type="GO" id="GO:0015189">
    <property type="term" value="F:L-lysine transmembrane transporter activity"/>
    <property type="evidence" value="ECO:0007669"/>
    <property type="project" value="TreeGrafter"/>
</dbReference>
<protein>
    <recommendedName>
        <fullName evidence="11">Amino acid transporter transmembrane domain-containing protein</fullName>
    </recommendedName>
</protein>
<evidence type="ECO:0000313" key="12">
    <source>
        <dbReference type="EMBL" id="KAJ3260856.1"/>
    </source>
</evidence>
<evidence type="ECO:0000256" key="4">
    <source>
        <dbReference type="ARBA" id="ARBA00022554"/>
    </source>
</evidence>
<dbReference type="PANTHER" id="PTHR22950">
    <property type="entry name" value="AMINO ACID TRANSPORTER"/>
    <property type="match status" value="1"/>
</dbReference>
<feature type="domain" description="Amino acid transporter transmembrane" evidence="11">
    <location>
        <begin position="39"/>
        <end position="249"/>
    </location>
</feature>
<dbReference type="AlphaFoldDB" id="A0AAD5Y7Q9"/>
<feature type="transmembrane region" description="Helical" evidence="10">
    <location>
        <begin position="162"/>
        <end position="178"/>
    </location>
</feature>
<evidence type="ECO:0000259" key="11">
    <source>
        <dbReference type="Pfam" id="PF01490"/>
    </source>
</evidence>
<keyword evidence="13" id="KW-1185">Reference proteome</keyword>
<dbReference type="InterPro" id="IPR013057">
    <property type="entry name" value="AA_transpt_TM"/>
</dbReference>
<dbReference type="GO" id="GO:0015194">
    <property type="term" value="F:L-serine transmembrane transporter activity"/>
    <property type="evidence" value="ECO:0007669"/>
    <property type="project" value="TreeGrafter"/>
</dbReference>
<evidence type="ECO:0000256" key="10">
    <source>
        <dbReference type="SAM" id="Phobius"/>
    </source>
</evidence>
<feature type="transmembrane region" description="Helical" evidence="10">
    <location>
        <begin position="190"/>
        <end position="209"/>
    </location>
</feature>
<evidence type="ECO:0000256" key="3">
    <source>
        <dbReference type="ARBA" id="ARBA00022448"/>
    </source>
</evidence>
<dbReference type="PANTHER" id="PTHR22950:SF678">
    <property type="entry name" value="VACUOLAR AMINO ACID TRANSPORTER 5-RELATED"/>
    <property type="match status" value="1"/>
</dbReference>
<accession>A0AAD5Y7Q9</accession>
<dbReference type="GO" id="GO:0005313">
    <property type="term" value="F:L-glutamate transmembrane transporter activity"/>
    <property type="evidence" value="ECO:0007669"/>
    <property type="project" value="TreeGrafter"/>
</dbReference>
<dbReference type="GO" id="GO:0005290">
    <property type="term" value="F:L-histidine transmembrane transporter activity"/>
    <property type="evidence" value="ECO:0007669"/>
    <property type="project" value="TreeGrafter"/>
</dbReference>
<dbReference type="GO" id="GO:0005302">
    <property type="term" value="F:L-tyrosine transmembrane transporter activity"/>
    <property type="evidence" value="ECO:0007669"/>
    <property type="project" value="TreeGrafter"/>
</dbReference>
<gene>
    <name evidence="12" type="ORF">HK103_007419</name>
</gene>
<evidence type="ECO:0000256" key="6">
    <source>
        <dbReference type="ARBA" id="ARBA00022970"/>
    </source>
</evidence>
<evidence type="ECO:0000256" key="8">
    <source>
        <dbReference type="ARBA" id="ARBA00023136"/>
    </source>
</evidence>
<keyword evidence="5 10" id="KW-0812">Transmembrane</keyword>
<comment type="caution">
    <text evidence="12">The sequence shown here is derived from an EMBL/GenBank/DDBJ whole genome shotgun (WGS) entry which is preliminary data.</text>
</comment>
<evidence type="ECO:0000256" key="1">
    <source>
        <dbReference type="ARBA" id="ARBA00004128"/>
    </source>
</evidence>
<organism evidence="12 13">
    <name type="scientific">Boothiomyces macroporosus</name>
    <dbReference type="NCBI Taxonomy" id="261099"/>
    <lineage>
        <taxon>Eukaryota</taxon>
        <taxon>Fungi</taxon>
        <taxon>Fungi incertae sedis</taxon>
        <taxon>Chytridiomycota</taxon>
        <taxon>Chytridiomycota incertae sedis</taxon>
        <taxon>Chytridiomycetes</taxon>
        <taxon>Rhizophydiales</taxon>
        <taxon>Terramycetaceae</taxon>
        <taxon>Boothiomyces</taxon>
    </lineage>
</organism>
<dbReference type="EMBL" id="JADGKB010000009">
    <property type="protein sequence ID" value="KAJ3260856.1"/>
    <property type="molecule type" value="Genomic_DNA"/>
</dbReference>
<evidence type="ECO:0000256" key="2">
    <source>
        <dbReference type="ARBA" id="ARBA00008066"/>
    </source>
</evidence>
<comment type="subcellular location">
    <subcellularLocation>
        <location evidence="1">Vacuole membrane</location>
        <topology evidence="1">Multi-pass membrane protein</topology>
    </subcellularLocation>
</comment>
<evidence type="ECO:0000256" key="7">
    <source>
        <dbReference type="ARBA" id="ARBA00022989"/>
    </source>
</evidence>
<keyword evidence="4" id="KW-0926">Vacuole</keyword>
<keyword evidence="8 10" id="KW-0472">Membrane</keyword>
<sequence length="250" mass="28025">MEERRTNDEVDTSPLLDREEHPQLEEIEDETIQTKQLPQGTILSSCINLINTILGSGMLAMPSAIAATGLGFGIFLILFCATCSGFGLFLLSRMAAQVGRKSSFFTCASITYPNAAVYFDLAIAIKCFGVSISYLVILGGLMPQVMLGFYPDMGLDSIWRNREFWITLSIIAVIPTSFMRRLDSLRYTSAFSLLAVVYLLYVVISFYIAPVDSMPEFPTFEDIEWFRFDASTLSHLPIFVFAFTCHQNVY</sequence>
<dbReference type="GO" id="GO:0061459">
    <property type="term" value="F:L-arginine transmembrane transporter activity"/>
    <property type="evidence" value="ECO:0007669"/>
    <property type="project" value="TreeGrafter"/>
</dbReference>
<name>A0AAD5Y7Q9_9FUNG</name>
<comment type="similarity">
    <text evidence="2">Belongs to the amino acid/polyamine transporter 2 family.</text>
</comment>
<feature type="transmembrane region" description="Helical" evidence="10">
    <location>
        <begin position="64"/>
        <end position="91"/>
    </location>
</feature>
<proteinExistence type="inferred from homology"/>
<feature type="region of interest" description="Disordered" evidence="9">
    <location>
        <begin position="1"/>
        <end position="21"/>
    </location>
</feature>